<reference evidence="1" key="2">
    <citation type="journal article" date="2018" name="BMC Genomics">
        <title>Whole genome sequencing and function prediction of 133 gut anaerobes isolated from chicken caecum in pure cultures.</title>
        <authorList>
            <person name="Medvecky M."/>
            <person name="Cejkova D."/>
            <person name="Polansky O."/>
            <person name="Karasova D."/>
            <person name="Kubasova T."/>
            <person name="Cizek A."/>
            <person name="Rychlik I."/>
        </authorList>
    </citation>
    <scope>NUCLEOTIDE SEQUENCE</scope>
    <source>
        <strain evidence="1">An175</strain>
    </source>
</reference>
<evidence type="ECO:0008006" key="5">
    <source>
        <dbReference type="Google" id="ProtNLM"/>
    </source>
</evidence>
<evidence type="ECO:0000313" key="3">
    <source>
        <dbReference type="Proteomes" id="UP000196386"/>
    </source>
</evidence>
<proteinExistence type="predicted"/>
<name>A0A1Y4E8D5_9FIRM</name>
<dbReference type="SUPFAM" id="SSF51735">
    <property type="entry name" value="NAD(P)-binding Rossmann-fold domains"/>
    <property type="match status" value="1"/>
</dbReference>
<reference evidence="3" key="1">
    <citation type="submission" date="2017-04" db="EMBL/GenBank/DDBJ databases">
        <title>Function of individual gut microbiota members based on whole genome sequencing of pure cultures obtained from chicken caecum.</title>
        <authorList>
            <person name="Medvecky M."/>
            <person name="Cejkova D."/>
            <person name="Polansky O."/>
            <person name="Karasova D."/>
            <person name="Kubasova T."/>
            <person name="Cizek A."/>
            <person name="Rychlik I."/>
        </authorList>
    </citation>
    <scope>NUCLEOTIDE SEQUENCE [LARGE SCALE GENOMIC DNA]</scope>
    <source>
        <strain evidence="3">An175</strain>
    </source>
</reference>
<dbReference type="Proteomes" id="UP000260828">
    <property type="component" value="Unassembled WGS sequence"/>
</dbReference>
<dbReference type="InterPro" id="IPR036291">
    <property type="entry name" value="NAD(P)-bd_dom_sf"/>
</dbReference>
<sequence length="73" mass="8203">MLGKRCNICVIGVGPFARLFIRCYQRHPCVGTVSVFSRDPQWLLERAKPLGIAPEHCYASFEIVPMPAHPSMC</sequence>
<dbReference type="EMBL" id="NFKP01000019">
    <property type="protein sequence ID" value="OUP68364.1"/>
    <property type="molecule type" value="Genomic_DNA"/>
</dbReference>
<organism evidence="1 3">
    <name type="scientific">Anaerotruncus colihominis</name>
    <dbReference type="NCBI Taxonomy" id="169435"/>
    <lineage>
        <taxon>Bacteria</taxon>
        <taxon>Bacillati</taxon>
        <taxon>Bacillota</taxon>
        <taxon>Clostridia</taxon>
        <taxon>Eubacteriales</taxon>
        <taxon>Oscillospiraceae</taxon>
        <taxon>Anaerotruncus</taxon>
    </lineage>
</organism>
<evidence type="ECO:0000313" key="2">
    <source>
        <dbReference type="EMBL" id="RGE67850.1"/>
    </source>
</evidence>
<dbReference type="RefSeq" id="WP_087215716.1">
    <property type="nucleotide sequence ID" value="NZ_CAJFJR010000047.1"/>
</dbReference>
<accession>A0A1Y4E8D5</accession>
<protein>
    <recommendedName>
        <fullName evidence="5">Gfo/Idh/MocA-like oxidoreductase N-terminal domain-containing protein</fullName>
    </recommendedName>
</protein>
<comment type="caution">
    <text evidence="1">The sequence shown here is derived from an EMBL/GenBank/DDBJ whole genome shotgun (WGS) entry which is preliminary data.</text>
</comment>
<dbReference type="AlphaFoldDB" id="A0A1Y4E8D5"/>
<reference evidence="2 4" key="3">
    <citation type="submission" date="2018-08" db="EMBL/GenBank/DDBJ databases">
        <title>A genome reference for cultivated species of the human gut microbiota.</title>
        <authorList>
            <person name="Zou Y."/>
            <person name="Xue W."/>
            <person name="Luo G."/>
        </authorList>
    </citation>
    <scope>NUCLEOTIDE SEQUENCE [LARGE SCALE GENOMIC DNA]</scope>
    <source>
        <strain evidence="2 4">TF05-12AC</strain>
    </source>
</reference>
<dbReference type="Gene3D" id="3.40.50.720">
    <property type="entry name" value="NAD(P)-binding Rossmann-like Domain"/>
    <property type="match status" value="1"/>
</dbReference>
<dbReference type="Proteomes" id="UP000196386">
    <property type="component" value="Unassembled WGS sequence"/>
</dbReference>
<evidence type="ECO:0000313" key="4">
    <source>
        <dbReference type="Proteomes" id="UP000260828"/>
    </source>
</evidence>
<gene>
    <name evidence="1" type="ORF">B5F11_14105</name>
    <name evidence="2" type="ORF">DXC40_10245</name>
</gene>
<dbReference type="EMBL" id="QVME01000004">
    <property type="protein sequence ID" value="RGE67850.1"/>
    <property type="molecule type" value="Genomic_DNA"/>
</dbReference>
<evidence type="ECO:0000313" key="1">
    <source>
        <dbReference type="EMBL" id="OUP68364.1"/>
    </source>
</evidence>